<feature type="compositionally biased region" description="Low complexity" evidence="1">
    <location>
        <begin position="1"/>
        <end position="14"/>
    </location>
</feature>
<feature type="compositionally biased region" description="Basic residues" evidence="1">
    <location>
        <begin position="41"/>
        <end position="53"/>
    </location>
</feature>
<dbReference type="PANTHER" id="PTHR47331">
    <property type="entry name" value="PHD-TYPE DOMAIN-CONTAINING PROTEIN"/>
    <property type="match status" value="1"/>
</dbReference>
<feature type="compositionally biased region" description="Low complexity" evidence="1">
    <location>
        <begin position="84"/>
        <end position="95"/>
    </location>
</feature>
<feature type="region of interest" description="Disordered" evidence="1">
    <location>
        <begin position="121"/>
        <end position="146"/>
    </location>
</feature>
<organism evidence="3 4">
    <name type="scientific">Oesophagostomum dentatum</name>
    <name type="common">Nodular worm</name>
    <dbReference type="NCBI Taxonomy" id="61180"/>
    <lineage>
        <taxon>Eukaryota</taxon>
        <taxon>Metazoa</taxon>
        <taxon>Ecdysozoa</taxon>
        <taxon>Nematoda</taxon>
        <taxon>Chromadorea</taxon>
        <taxon>Rhabditida</taxon>
        <taxon>Rhabditina</taxon>
        <taxon>Rhabditomorpha</taxon>
        <taxon>Strongyloidea</taxon>
        <taxon>Strongylidae</taxon>
        <taxon>Oesophagostomum</taxon>
    </lineage>
</organism>
<proteinExistence type="predicted"/>
<dbReference type="InterPro" id="IPR041588">
    <property type="entry name" value="Integrase_H2C2"/>
</dbReference>
<evidence type="ECO:0000313" key="3">
    <source>
        <dbReference type="EMBL" id="KHJ92443.1"/>
    </source>
</evidence>
<feature type="domain" description="Integrase catalytic" evidence="2">
    <location>
        <begin position="499"/>
        <end position="617"/>
    </location>
</feature>
<evidence type="ECO:0000259" key="2">
    <source>
        <dbReference type="PROSITE" id="PS50994"/>
    </source>
</evidence>
<dbReference type="Gene3D" id="1.10.340.70">
    <property type="match status" value="1"/>
</dbReference>
<dbReference type="InterPro" id="IPR012337">
    <property type="entry name" value="RNaseH-like_sf"/>
</dbReference>
<gene>
    <name evidence="3" type="ORF">OESDEN_07670</name>
</gene>
<dbReference type="GO" id="GO:0015074">
    <property type="term" value="P:DNA integration"/>
    <property type="evidence" value="ECO:0007669"/>
    <property type="project" value="InterPro"/>
</dbReference>
<dbReference type="PANTHER" id="PTHR47331:SF2">
    <property type="match status" value="1"/>
</dbReference>
<dbReference type="AlphaFoldDB" id="A0A0B1T4D1"/>
<dbReference type="Gene3D" id="3.30.420.10">
    <property type="entry name" value="Ribonuclease H-like superfamily/Ribonuclease H"/>
    <property type="match status" value="1"/>
</dbReference>
<dbReference type="Pfam" id="PF17921">
    <property type="entry name" value="Integrase_H2C2"/>
    <property type="match status" value="1"/>
</dbReference>
<dbReference type="EMBL" id="KN551351">
    <property type="protein sequence ID" value="KHJ92443.1"/>
    <property type="molecule type" value="Genomic_DNA"/>
</dbReference>
<feature type="compositionally biased region" description="Polar residues" evidence="1">
    <location>
        <begin position="136"/>
        <end position="146"/>
    </location>
</feature>
<dbReference type="Proteomes" id="UP000053660">
    <property type="component" value="Unassembled WGS sequence"/>
</dbReference>
<sequence>MPRPSSISRSASPPRESRSFHQSPHSRHPSRSPSRDERYSRRSPSRRYSRSPARRTYYDRDYRRSTRCSSSPPYASFSFRRRSPTPYRYSFSPRSSSRHPFRSYRRSSPYLSRSPPVVRFADEGSISPRGRRYRTTSRAPSPTRSRTYADTVAMDEYHTVMESLASVKEMQLQASMAPYQSILMVLRAHVGQRRTSDILPVYILLDSGANTSFILKSTVRRLCLDELHRRLMTVVTFDGHRQTEHSGLIEVDLIDENNQTFRVHLNTRERGAAVQTALQLHSEDLAALAASNIDPESLMATRNVEIDIVLGINYFWKIMLDAFTSILPSVYVLKFILALCLRIRRRPSTFSAVEFSLSKLISAEEIKAAEHLLIIEHYRESEAALDNLPLEDYNIYVSEEGYIRCRYRLEHCNHPSVSPAPILLVPDHPFTESLIMYTHKTNYHSGMHATIASLRQNFFVPFIKKTVSKLLRSCIVCRKANCLAYRYPSMPSLPKERVTRSRPFQKVGLDYLGPLRYKGQFHEPTKIWLCLFTCMPTRAVHLELVHSNSTQEFILAFRRFIARRGTPDYILSDDSTTFCSASDTLESIIYARSSFERLSSFYANKKIIWKFITPLSP</sequence>
<evidence type="ECO:0000313" key="4">
    <source>
        <dbReference type="Proteomes" id="UP000053660"/>
    </source>
</evidence>
<dbReference type="OrthoDB" id="5870244at2759"/>
<feature type="region of interest" description="Disordered" evidence="1">
    <location>
        <begin position="1"/>
        <end position="108"/>
    </location>
</feature>
<protein>
    <recommendedName>
        <fullName evidence="2">Integrase catalytic domain-containing protein</fullName>
    </recommendedName>
</protein>
<dbReference type="PROSITE" id="PS50994">
    <property type="entry name" value="INTEGRASE"/>
    <property type="match status" value="1"/>
</dbReference>
<feature type="compositionally biased region" description="Basic residues" evidence="1">
    <location>
        <begin position="96"/>
        <end position="105"/>
    </location>
</feature>
<dbReference type="InterPro" id="IPR036397">
    <property type="entry name" value="RNaseH_sf"/>
</dbReference>
<name>A0A0B1T4D1_OESDE</name>
<dbReference type="GO" id="GO:0003676">
    <property type="term" value="F:nucleic acid binding"/>
    <property type="evidence" value="ECO:0007669"/>
    <property type="project" value="InterPro"/>
</dbReference>
<reference evidence="3 4" key="1">
    <citation type="submission" date="2014-03" db="EMBL/GenBank/DDBJ databases">
        <title>Draft genome of the hookworm Oesophagostomum dentatum.</title>
        <authorList>
            <person name="Mitreva M."/>
        </authorList>
    </citation>
    <scope>NUCLEOTIDE SEQUENCE [LARGE SCALE GENOMIC DNA]</scope>
    <source>
        <strain evidence="3 4">OD-Hann</strain>
    </source>
</reference>
<accession>A0A0B1T4D1</accession>
<dbReference type="CDD" id="cd00303">
    <property type="entry name" value="retropepsin_like"/>
    <property type="match status" value="1"/>
</dbReference>
<evidence type="ECO:0000256" key="1">
    <source>
        <dbReference type="SAM" id="MobiDB-lite"/>
    </source>
</evidence>
<dbReference type="SUPFAM" id="SSF53098">
    <property type="entry name" value="Ribonuclease H-like"/>
    <property type="match status" value="1"/>
</dbReference>
<dbReference type="InterPro" id="IPR001584">
    <property type="entry name" value="Integrase_cat-core"/>
</dbReference>
<keyword evidence="4" id="KW-1185">Reference proteome</keyword>